<dbReference type="EMBL" id="AEET01000026">
    <property type="protein sequence ID" value="EFM46250.1"/>
    <property type="molecule type" value="Genomic_DNA"/>
</dbReference>
<organism evidence="1 2">
    <name type="scientific">Mobiluncus mulieris ATCC 35239</name>
    <dbReference type="NCBI Taxonomy" id="871571"/>
    <lineage>
        <taxon>Bacteria</taxon>
        <taxon>Bacillati</taxon>
        <taxon>Actinomycetota</taxon>
        <taxon>Actinomycetes</taxon>
        <taxon>Actinomycetales</taxon>
        <taxon>Actinomycetaceae</taxon>
        <taxon>Mobiluncus</taxon>
    </lineage>
</organism>
<accession>E0QQE7</accession>
<dbReference type="Proteomes" id="UP000003045">
    <property type="component" value="Unassembled WGS sequence"/>
</dbReference>
<gene>
    <name evidence="1" type="ORF">HMPREF0580_1112</name>
</gene>
<proteinExistence type="predicted"/>
<dbReference type="RefSeq" id="WP_004016530.1">
    <property type="nucleotide sequence ID" value="NZ_GL405260.1"/>
</dbReference>
<sequence>MLAGNLIKTGEIGSGLRKLGTAWPDFPEIVKTVFCLVADFPEIVKTVFCLVADFPEIVKTVFCLVADFPEIVKTPNSRWQTIYVR</sequence>
<protein>
    <submittedName>
        <fullName evidence="1">Uncharacterized protein</fullName>
    </submittedName>
</protein>
<evidence type="ECO:0000313" key="2">
    <source>
        <dbReference type="Proteomes" id="UP000003045"/>
    </source>
</evidence>
<name>E0QQE7_9ACTO</name>
<dbReference type="STRING" id="871571.HMPREF0580_1112"/>
<evidence type="ECO:0000313" key="1">
    <source>
        <dbReference type="EMBL" id="EFM46250.1"/>
    </source>
</evidence>
<dbReference type="AlphaFoldDB" id="E0QQE7"/>
<reference evidence="1" key="1">
    <citation type="submission" date="2010-08" db="EMBL/GenBank/DDBJ databases">
        <authorList>
            <person name="Muzny D."/>
            <person name="Qin X."/>
            <person name="Deng J."/>
            <person name="Jiang H."/>
            <person name="Liu Y."/>
            <person name="Qu J."/>
            <person name="Song X.-Z."/>
            <person name="Zhang L."/>
            <person name="Thornton R."/>
            <person name="Coyle M."/>
            <person name="Francisco L."/>
            <person name="Jackson L."/>
            <person name="Javaid M."/>
            <person name="Korchina V."/>
            <person name="Kovar C."/>
            <person name="Mata R."/>
            <person name="Mathew T."/>
            <person name="Ngo R."/>
            <person name="Nguyen L."/>
            <person name="Nguyen N."/>
            <person name="Okwuonu G."/>
            <person name="Ongeri F."/>
            <person name="Pham C."/>
            <person name="Simmons D."/>
            <person name="Wilczek-Boney K."/>
            <person name="Hale W."/>
            <person name="Jakkamsetti A."/>
            <person name="Pham P."/>
            <person name="Ruth R."/>
            <person name="San Lucas F."/>
            <person name="Warren J."/>
            <person name="Zhang J."/>
            <person name="Zhao Z."/>
            <person name="Zhou C."/>
            <person name="Zhu D."/>
            <person name="Lee S."/>
            <person name="Bess C."/>
            <person name="Blankenburg K."/>
            <person name="Forbes L."/>
            <person name="Fu Q."/>
            <person name="Gubbala S."/>
            <person name="Hirani K."/>
            <person name="Jayaseelan J.C."/>
            <person name="Lara F."/>
            <person name="Munidasa M."/>
            <person name="Palculict T."/>
            <person name="Patil S."/>
            <person name="Pu L.-L."/>
            <person name="Saada N."/>
            <person name="Tang L."/>
            <person name="Weissenberger G."/>
            <person name="Zhu Y."/>
            <person name="Hemphill L."/>
            <person name="Shang Y."/>
            <person name="Youmans B."/>
            <person name="Ayvaz T."/>
            <person name="Ross M."/>
            <person name="Santibanez J."/>
            <person name="Aqrawi P."/>
            <person name="Gross S."/>
            <person name="Joshi V."/>
            <person name="Fowler G."/>
            <person name="Nazareth L."/>
            <person name="Reid J."/>
            <person name="Worley K."/>
            <person name="Petrosino J."/>
            <person name="Highlander S."/>
            <person name="Gibbs R."/>
        </authorList>
    </citation>
    <scope>NUCLEOTIDE SEQUENCE [LARGE SCALE GENOMIC DNA]</scope>
    <source>
        <strain evidence="1">ATCC 35239</strain>
    </source>
</reference>
<keyword evidence="2" id="KW-1185">Reference proteome</keyword>
<dbReference type="HOGENOM" id="CLU_192211_0_0_11"/>
<comment type="caution">
    <text evidence="1">The sequence shown here is derived from an EMBL/GenBank/DDBJ whole genome shotgun (WGS) entry which is preliminary data.</text>
</comment>